<evidence type="ECO:0000313" key="12">
    <source>
        <dbReference type="EMBL" id="KAJ8917490.1"/>
    </source>
</evidence>
<dbReference type="PANTHER" id="PTHR19818:SF139">
    <property type="entry name" value="PAIR-RULE PROTEIN ODD-PAIRED"/>
    <property type="match status" value="1"/>
</dbReference>
<feature type="domain" description="C2H2-type" evidence="10">
    <location>
        <begin position="272"/>
        <end position="299"/>
    </location>
</feature>
<dbReference type="FunFam" id="3.30.160.60:FF:000065">
    <property type="entry name" value="B-cell CLL/lymphoma 6, member B"/>
    <property type="match status" value="1"/>
</dbReference>
<dbReference type="Proteomes" id="UP001159042">
    <property type="component" value="Unassembled WGS sequence"/>
</dbReference>
<dbReference type="InterPro" id="IPR013087">
    <property type="entry name" value="Znf_C2H2_type"/>
</dbReference>
<dbReference type="Gene3D" id="3.30.160.60">
    <property type="entry name" value="Classic Zinc Finger"/>
    <property type="match status" value="8"/>
</dbReference>
<dbReference type="EMBL" id="JANEYG010000033">
    <property type="protein sequence ID" value="KAJ8917490.1"/>
    <property type="molecule type" value="Genomic_DNA"/>
</dbReference>
<feature type="binding site" evidence="8">
    <location>
        <position position="60"/>
    </location>
    <ligand>
        <name>Zn(2+)</name>
        <dbReference type="ChEBI" id="CHEBI:29105"/>
    </ligand>
</feature>
<accession>A0AAV8VTM9</accession>
<dbReference type="FunFam" id="3.30.160.60:FF:000557">
    <property type="entry name" value="zinc finger and SCAN domain-containing protein 29"/>
    <property type="match status" value="1"/>
</dbReference>
<evidence type="ECO:0000256" key="9">
    <source>
        <dbReference type="SAM" id="Coils"/>
    </source>
</evidence>
<dbReference type="FunFam" id="3.30.160.60:FF:002343">
    <property type="entry name" value="Zinc finger protein 33A"/>
    <property type="match status" value="1"/>
</dbReference>
<dbReference type="Pfam" id="PF00096">
    <property type="entry name" value="zf-C2H2"/>
    <property type="match status" value="6"/>
</dbReference>
<dbReference type="AlphaFoldDB" id="A0AAV8VTM9"/>
<dbReference type="PANTHER" id="PTHR19818">
    <property type="entry name" value="ZINC FINGER PROTEIN ZIC AND GLI"/>
    <property type="match status" value="1"/>
</dbReference>
<dbReference type="GO" id="GO:0045944">
    <property type="term" value="P:positive regulation of transcription by RNA polymerase II"/>
    <property type="evidence" value="ECO:0007669"/>
    <property type="project" value="UniProtKB-ARBA"/>
</dbReference>
<dbReference type="GO" id="GO:0000978">
    <property type="term" value="F:RNA polymerase II cis-regulatory region sequence-specific DNA binding"/>
    <property type="evidence" value="ECO:0007669"/>
    <property type="project" value="TreeGrafter"/>
</dbReference>
<dbReference type="GO" id="GO:0005634">
    <property type="term" value="C:nucleus"/>
    <property type="evidence" value="ECO:0007669"/>
    <property type="project" value="UniProtKB-SubCell"/>
</dbReference>
<feature type="coiled-coil region" evidence="9">
    <location>
        <begin position="79"/>
        <end position="106"/>
    </location>
</feature>
<evidence type="ECO:0000313" key="13">
    <source>
        <dbReference type="Proteomes" id="UP001159042"/>
    </source>
</evidence>
<dbReference type="InterPro" id="IPR050329">
    <property type="entry name" value="GLI_C2H2-zinc-finger"/>
</dbReference>
<evidence type="ECO:0000256" key="7">
    <source>
        <dbReference type="PROSITE-ProRule" id="PRU00042"/>
    </source>
</evidence>
<organism evidence="12 13">
    <name type="scientific">Exocentrus adspersus</name>
    <dbReference type="NCBI Taxonomy" id="1586481"/>
    <lineage>
        <taxon>Eukaryota</taxon>
        <taxon>Metazoa</taxon>
        <taxon>Ecdysozoa</taxon>
        <taxon>Arthropoda</taxon>
        <taxon>Hexapoda</taxon>
        <taxon>Insecta</taxon>
        <taxon>Pterygota</taxon>
        <taxon>Neoptera</taxon>
        <taxon>Endopterygota</taxon>
        <taxon>Coleoptera</taxon>
        <taxon>Polyphaga</taxon>
        <taxon>Cucujiformia</taxon>
        <taxon>Chrysomeloidea</taxon>
        <taxon>Cerambycidae</taxon>
        <taxon>Lamiinae</taxon>
        <taxon>Acanthocinini</taxon>
        <taxon>Exocentrus</taxon>
    </lineage>
</organism>
<dbReference type="FunFam" id="3.30.160.60:FF:000446">
    <property type="entry name" value="Zinc finger protein"/>
    <property type="match status" value="2"/>
</dbReference>
<feature type="domain" description="ZAD" evidence="11">
    <location>
        <begin position="10"/>
        <end position="87"/>
    </location>
</feature>
<keyword evidence="6" id="KW-0539">Nucleus</keyword>
<dbReference type="SUPFAM" id="SSF57716">
    <property type="entry name" value="Glucocorticoid receptor-like (DNA-binding domain)"/>
    <property type="match status" value="1"/>
</dbReference>
<feature type="domain" description="C2H2-type" evidence="10">
    <location>
        <begin position="328"/>
        <end position="355"/>
    </location>
</feature>
<dbReference type="PROSITE" id="PS51915">
    <property type="entry name" value="ZAD"/>
    <property type="match status" value="1"/>
</dbReference>
<dbReference type="SMART" id="SM00355">
    <property type="entry name" value="ZnF_C2H2"/>
    <property type="match status" value="8"/>
</dbReference>
<feature type="domain" description="C2H2-type" evidence="10">
    <location>
        <begin position="243"/>
        <end position="271"/>
    </location>
</feature>
<comment type="subcellular location">
    <subcellularLocation>
        <location evidence="1">Nucleus</location>
    </subcellularLocation>
</comment>
<gene>
    <name evidence="12" type="ORF">NQ315_005539</name>
</gene>
<feature type="domain" description="C2H2-type" evidence="10">
    <location>
        <begin position="157"/>
        <end position="184"/>
    </location>
</feature>
<dbReference type="GO" id="GO:0008270">
    <property type="term" value="F:zinc ion binding"/>
    <property type="evidence" value="ECO:0007669"/>
    <property type="project" value="UniProtKB-UniRule"/>
</dbReference>
<keyword evidence="2 8" id="KW-0479">Metal-binding</keyword>
<keyword evidence="5 8" id="KW-0862">Zinc</keyword>
<keyword evidence="3" id="KW-0677">Repeat</keyword>
<dbReference type="FunFam" id="3.30.160.60:FF:000512">
    <property type="entry name" value="zinc finger protein 197 isoform X1"/>
    <property type="match status" value="1"/>
</dbReference>
<evidence type="ECO:0000256" key="1">
    <source>
        <dbReference type="ARBA" id="ARBA00004123"/>
    </source>
</evidence>
<evidence type="ECO:0000256" key="3">
    <source>
        <dbReference type="ARBA" id="ARBA00022737"/>
    </source>
</evidence>
<evidence type="ECO:0000256" key="8">
    <source>
        <dbReference type="PROSITE-ProRule" id="PRU01263"/>
    </source>
</evidence>
<evidence type="ECO:0000256" key="4">
    <source>
        <dbReference type="ARBA" id="ARBA00022771"/>
    </source>
</evidence>
<evidence type="ECO:0000256" key="2">
    <source>
        <dbReference type="ARBA" id="ARBA00022723"/>
    </source>
</evidence>
<sequence length="459" mass="52944">MEMEIISYEKICRICLKESDYLESLFTLKFTTDETFAVDFMRKITDLKMVEANTLPSNICSQCVKDVNAAFDLTQLCIASETALRNQETRRMLREIEEEALSEEEIVIKCEDGINQENLDAHQSPCEVSHGSGDNLSDNDSVQEDLHFTTVKLKDKYKCEVCALSFNNKTKFNQHKKTHDKSKPFKCEECLQTFSKKLHLNVHLRSHIKQEDKKFSCEMCGKQFIFEYLLKQHEYKHKEEKPFPCTKCDKGCLTAESVLKIHMRKHTNERPYICDICGTAFRRSTDLKSHNRTHTGEKPVLCTICGKKMSTTGQLTIHLRTHTGEKPFSCPVCSRAFVTKTILVKHQRIHTGERPYICDICGRAFNQSSTLRTHIKIHRPNANNKKKKRTRNQQREESKNLCLEDGTVVVFKNGIQVSENSGRQYVVNDLVEISEEQCESIKTEYTVILPAPIPLLQNM</sequence>
<evidence type="ECO:0000259" key="11">
    <source>
        <dbReference type="PROSITE" id="PS51915"/>
    </source>
</evidence>
<dbReference type="SMART" id="SM00868">
    <property type="entry name" value="zf-AD"/>
    <property type="match status" value="1"/>
</dbReference>
<keyword evidence="4 7" id="KW-0863">Zinc-finger</keyword>
<dbReference type="InterPro" id="IPR036236">
    <property type="entry name" value="Znf_C2H2_sf"/>
</dbReference>
<dbReference type="PROSITE" id="PS00028">
    <property type="entry name" value="ZINC_FINGER_C2H2_1"/>
    <property type="match status" value="7"/>
</dbReference>
<feature type="domain" description="C2H2-type" evidence="10">
    <location>
        <begin position="185"/>
        <end position="212"/>
    </location>
</feature>
<name>A0AAV8VTM9_9CUCU</name>
<evidence type="ECO:0000256" key="5">
    <source>
        <dbReference type="ARBA" id="ARBA00022833"/>
    </source>
</evidence>
<proteinExistence type="predicted"/>
<keyword evidence="13" id="KW-1185">Reference proteome</keyword>
<evidence type="ECO:0000259" key="10">
    <source>
        <dbReference type="PROSITE" id="PS50157"/>
    </source>
</evidence>
<reference evidence="12 13" key="1">
    <citation type="journal article" date="2023" name="Insect Mol. Biol.">
        <title>Genome sequencing provides insights into the evolution of gene families encoding plant cell wall-degrading enzymes in longhorned beetles.</title>
        <authorList>
            <person name="Shin N.R."/>
            <person name="Okamura Y."/>
            <person name="Kirsch R."/>
            <person name="Pauchet Y."/>
        </authorList>
    </citation>
    <scope>NUCLEOTIDE SEQUENCE [LARGE SCALE GENOMIC DNA]</scope>
    <source>
        <strain evidence="12">EAD_L_NR</strain>
    </source>
</reference>
<dbReference type="SUPFAM" id="SSF57667">
    <property type="entry name" value="beta-beta-alpha zinc fingers"/>
    <property type="match status" value="4"/>
</dbReference>
<dbReference type="GO" id="GO:0000981">
    <property type="term" value="F:DNA-binding transcription factor activity, RNA polymerase II-specific"/>
    <property type="evidence" value="ECO:0007669"/>
    <property type="project" value="TreeGrafter"/>
</dbReference>
<feature type="domain" description="C2H2-type" evidence="10">
    <location>
        <begin position="356"/>
        <end position="383"/>
    </location>
</feature>
<evidence type="ECO:0000256" key="6">
    <source>
        <dbReference type="ARBA" id="ARBA00023242"/>
    </source>
</evidence>
<feature type="binding site" evidence="8">
    <location>
        <position position="15"/>
    </location>
    <ligand>
        <name>Zn(2+)</name>
        <dbReference type="ChEBI" id="CHEBI:29105"/>
    </ligand>
</feature>
<dbReference type="Pfam" id="PF07776">
    <property type="entry name" value="zf-AD"/>
    <property type="match status" value="1"/>
</dbReference>
<dbReference type="InterPro" id="IPR012934">
    <property type="entry name" value="Znf_AD"/>
</dbReference>
<comment type="caution">
    <text evidence="12">The sequence shown here is derived from an EMBL/GenBank/DDBJ whole genome shotgun (WGS) entry which is preliminary data.</text>
</comment>
<dbReference type="PROSITE" id="PS50157">
    <property type="entry name" value="ZINC_FINGER_C2H2_2"/>
    <property type="match status" value="8"/>
</dbReference>
<keyword evidence="9" id="KW-0175">Coiled coil</keyword>
<dbReference type="Gene3D" id="3.40.1800.20">
    <property type="match status" value="1"/>
</dbReference>
<feature type="domain" description="C2H2-type" evidence="10">
    <location>
        <begin position="215"/>
        <end position="242"/>
    </location>
</feature>
<feature type="binding site" evidence="8">
    <location>
        <position position="63"/>
    </location>
    <ligand>
        <name>Zn(2+)</name>
        <dbReference type="ChEBI" id="CHEBI:29105"/>
    </ligand>
</feature>
<feature type="binding site" evidence="8">
    <location>
        <position position="12"/>
    </location>
    <ligand>
        <name>Zn(2+)</name>
        <dbReference type="ChEBI" id="CHEBI:29105"/>
    </ligand>
</feature>
<feature type="domain" description="C2H2-type" evidence="10">
    <location>
        <begin position="300"/>
        <end position="327"/>
    </location>
</feature>
<protein>
    <submittedName>
        <fullName evidence="12">Uncharacterized protein</fullName>
    </submittedName>
</protein>